<dbReference type="PANTHER" id="PTHR38455:SF1">
    <property type="entry name" value="DUF951 DOMAIN-CONTAINING PROTEIN"/>
    <property type="match status" value="1"/>
</dbReference>
<gene>
    <name evidence="1" type="ORF">SAMN05192546_10841</name>
</gene>
<proteinExistence type="predicted"/>
<protein>
    <recommendedName>
        <fullName evidence="3">DUF951 domain-containing protein</fullName>
    </recommendedName>
</protein>
<organism evidence="1 2">
    <name type="scientific">Tindallia californiensis</name>
    <dbReference type="NCBI Taxonomy" id="159292"/>
    <lineage>
        <taxon>Bacteria</taxon>
        <taxon>Bacillati</taxon>
        <taxon>Bacillota</taxon>
        <taxon>Clostridia</taxon>
        <taxon>Peptostreptococcales</taxon>
        <taxon>Tindalliaceae</taxon>
        <taxon>Tindallia</taxon>
    </lineage>
</organism>
<evidence type="ECO:0000313" key="1">
    <source>
        <dbReference type="EMBL" id="SDZ07650.1"/>
    </source>
</evidence>
<reference evidence="1 2" key="1">
    <citation type="submission" date="2016-10" db="EMBL/GenBank/DDBJ databases">
        <authorList>
            <person name="de Groot N.N."/>
        </authorList>
    </citation>
    <scope>NUCLEOTIDE SEQUENCE [LARGE SCALE GENOMIC DNA]</scope>
    <source>
        <strain evidence="1 2">APO</strain>
    </source>
</reference>
<name>A0A1H3Q328_9FIRM</name>
<evidence type="ECO:0000313" key="2">
    <source>
        <dbReference type="Proteomes" id="UP000199230"/>
    </source>
</evidence>
<dbReference type="PIRSF" id="PIRSF037263">
    <property type="entry name" value="DUF951_bac"/>
    <property type="match status" value="1"/>
</dbReference>
<keyword evidence="2" id="KW-1185">Reference proteome</keyword>
<dbReference type="Proteomes" id="UP000199230">
    <property type="component" value="Unassembled WGS sequence"/>
</dbReference>
<evidence type="ECO:0008006" key="3">
    <source>
        <dbReference type="Google" id="ProtNLM"/>
    </source>
</evidence>
<dbReference type="STRING" id="159292.SAMN05192546_10841"/>
<dbReference type="EMBL" id="FNPV01000008">
    <property type="protein sequence ID" value="SDZ07650.1"/>
    <property type="molecule type" value="Genomic_DNA"/>
</dbReference>
<dbReference type="AlphaFoldDB" id="A0A1H3Q328"/>
<dbReference type="RefSeq" id="WP_176968392.1">
    <property type="nucleotide sequence ID" value="NZ_FNPV01000008.1"/>
</dbReference>
<sequence length="65" mass="7565">MPMQLNPGDRVTLKKTHPCGSKEFDILRTGADFRIKCVGCGHEIWITRPNLERRVRKVETKEKNE</sequence>
<dbReference type="PANTHER" id="PTHR38455">
    <property type="entry name" value="HYPOTHETICAL CYTOSOLIC PROTEIN"/>
    <property type="match status" value="1"/>
</dbReference>
<dbReference type="InterPro" id="IPR009296">
    <property type="entry name" value="DUF951"/>
</dbReference>
<dbReference type="Pfam" id="PF06107">
    <property type="entry name" value="DUF951"/>
    <property type="match status" value="1"/>
</dbReference>
<accession>A0A1H3Q328</accession>